<keyword evidence="2" id="KW-1185">Reference proteome</keyword>
<dbReference type="InParanoid" id="C5LXZ6"/>
<dbReference type="RefSeq" id="XP_002765609.1">
    <property type="nucleotide sequence ID" value="XM_002765563.1"/>
</dbReference>
<evidence type="ECO:0000313" key="2">
    <source>
        <dbReference type="Proteomes" id="UP000007800"/>
    </source>
</evidence>
<organism evidence="2">
    <name type="scientific">Perkinsus marinus (strain ATCC 50983 / TXsc)</name>
    <dbReference type="NCBI Taxonomy" id="423536"/>
    <lineage>
        <taxon>Eukaryota</taxon>
        <taxon>Sar</taxon>
        <taxon>Alveolata</taxon>
        <taxon>Perkinsozoa</taxon>
        <taxon>Perkinsea</taxon>
        <taxon>Perkinsida</taxon>
        <taxon>Perkinsidae</taxon>
        <taxon>Perkinsus</taxon>
    </lineage>
</organism>
<name>C5LXZ6_PERM5</name>
<feature type="non-terminal residue" evidence="1">
    <location>
        <position position="1"/>
    </location>
</feature>
<accession>C5LXZ6</accession>
<dbReference type="Proteomes" id="UP000007800">
    <property type="component" value="Unassembled WGS sequence"/>
</dbReference>
<dbReference type="AlphaFoldDB" id="C5LXZ6"/>
<dbReference type="EMBL" id="GG686772">
    <property type="protein sequence ID" value="EEQ98326.1"/>
    <property type="molecule type" value="Genomic_DNA"/>
</dbReference>
<feature type="non-terminal residue" evidence="1">
    <location>
        <position position="59"/>
    </location>
</feature>
<gene>
    <name evidence="1" type="ORF">Pmar_PMAR013673</name>
</gene>
<protein>
    <submittedName>
        <fullName evidence="1">Uncharacterized protein</fullName>
    </submittedName>
</protein>
<evidence type="ECO:0000313" key="1">
    <source>
        <dbReference type="EMBL" id="EEQ98326.1"/>
    </source>
</evidence>
<sequence length="59" mass="6481">VLPHSLRGRPAPAPRRVPLAKTLSLIQELSSELAKIQKMTHPKADRDGERVTCFCCGAE</sequence>
<proteinExistence type="predicted"/>
<dbReference type="GeneID" id="9040794"/>
<reference evidence="1 2" key="1">
    <citation type="submission" date="2008-07" db="EMBL/GenBank/DDBJ databases">
        <authorList>
            <person name="El-Sayed N."/>
            <person name="Caler E."/>
            <person name="Inman J."/>
            <person name="Amedeo P."/>
            <person name="Hass B."/>
            <person name="Wortman J."/>
        </authorList>
    </citation>
    <scope>NUCLEOTIDE SEQUENCE [LARGE SCALE GENOMIC DNA]</scope>
    <source>
        <strain evidence="2">ATCC 50983 / TXsc</strain>
    </source>
</reference>